<dbReference type="EMBL" id="KZ857415">
    <property type="protein sequence ID" value="RDX47940.1"/>
    <property type="molecule type" value="Genomic_DNA"/>
</dbReference>
<organism evidence="1 2">
    <name type="scientific">Lentinus brumalis</name>
    <dbReference type="NCBI Taxonomy" id="2498619"/>
    <lineage>
        <taxon>Eukaryota</taxon>
        <taxon>Fungi</taxon>
        <taxon>Dikarya</taxon>
        <taxon>Basidiomycota</taxon>
        <taxon>Agaricomycotina</taxon>
        <taxon>Agaricomycetes</taxon>
        <taxon>Polyporales</taxon>
        <taxon>Polyporaceae</taxon>
        <taxon>Lentinus</taxon>
    </lineage>
</organism>
<evidence type="ECO:0000313" key="1">
    <source>
        <dbReference type="EMBL" id="RDX47940.1"/>
    </source>
</evidence>
<name>A0A371D5Z0_9APHY</name>
<keyword evidence="2" id="KW-1185">Reference proteome</keyword>
<reference evidence="1 2" key="1">
    <citation type="journal article" date="2018" name="Biotechnol. Biofuels">
        <title>Integrative visual omics of the white-rot fungus Polyporus brumalis exposes the biotechnological potential of its oxidative enzymes for delignifying raw plant biomass.</title>
        <authorList>
            <person name="Miyauchi S."/>
            <person name="Rancon A."/>
            <person name="Drula E."/>
            <person name="Hage H."/>
            <person name="Chaduli D."/>
            <person name="Favel A."/>
            <person name="Grisel S."/>
            <person name="Henrissat B."/>
            <person name="Herpoel-Gimbert I."/>
            <person name="Ruiz-Duenas F.J."/>
            <person name="Chevret D."/>
            <person name="Hainaut M."/>
            <person name="Lin J."/>
            <person name="Wang M."/>
            <person name="Pangilinan J."/>
            <person name="Lipzen A."/>
            <person name="Lesage-Meessen L."/>
            <person name="Navarro D."/>
            <person name="Riley R."/>
            <person name="Grigoriev I.V."/>
            <person name="Zhou S."/>
            <person name="Raouche S."/>
            <person name="Rosso M.N."/>
        </authorList>
    </citation>
    <scope>NUCLEOTIDE SEQUENCE [LARGE SCALE GENOMIC DNA]</scope>
    <source>
        <strain evidence="1 2">BRFM 1820</strain>
    </source>
</reference>
<protein>
    <submittedName>
        <fullName evidence="1">Uncharacterized protein</fullName>
    </submittedName>
</protein>
<sequence>MANLIRSAKSGSDWTENDLAAYNIQIQYQDAPTFFGVDHLPPPAIDQEVLTTADADDMVGDSNAELINLLDLAMVPAPEPGEESAVDDFAVALFSRLGYTKRHRVTRTRKDIPFLICGEWRYAKTDVCLIDRQQNDIVLLVQEDQSLGGNLSSAECQLVAEAIAAFAQNNKRRQLSGMPIIESKVMPGITLIGTTPIFYKIPVSVELVRHVARGTYPSQSTIVSGHVPAVPRPFRRYSEGMKPVDTREAILRCYEAFKAVVGI</sequence>
<dbReference type="AlphaFoldDB" id="A0A371D5Z0"/>
<dbReference type="Proteomes" id="UP000256964">
    <property type="component" value="Unassembled WGS sequence"/>
</dbReference>
<accession>A0A371D5Z0</accession>
<gene>
    <name evidence="1" type="ORF">OH76DRAFT_708247</name>
</gene>
<evidence type="ECO:0000313" key="2">
    <source>
        <dbReference type="Proteomes" id="UP000256964"/>
    </source>
</evidence>
<dbReference type="STRING" id="139420.A0A371D5Z0"/>
<proteinExistence type="predicted"/>
<dbReference type="OrthoDB" id="3253976at2759"/>